<name>A0A9P0PVQ5_ACAOB</name>
<proteinExistence type="predicted"/>
<evidence type="ECO:0000313" key="2">
    <source>
        <dbReference type="EMBL" id="CAH1995709.1"/>
    </source>
</evidence>
<dbReference type="AlphaFoldDB" id="A0A9P0PVQ5"/>
<protein>
    <submittedName>
        <fullName evidence="2">Uncharacterized protein</fullName>
    </submittedName>
</protein>
<keyword evidence="1" id="KW-0812">Transmembrane</keyword>
<keyword evidence="3" id="KW-1185">Reference proteome</keyword>
<keyword evidence="1" id="KW-0472">Membrane</keyword>
<feature type="transmembrane region" description="Helical" evidence="1">
    <location>
        <begin position="70"/>
        <end position="89"/>
    </location>
</feature>
<dbReference type="EMBL" id="CAKOFQ010007237">
    <property type="protein sequence ID" value="CAH1995709.1"/>
    <property type="molecule type" value="Genomic_DNA"/>
</dbReference>
<feature type="transmembrane region" description="Helical" evidence="1">
    <location>
        <begin position="7"/>
        <end position="30"/>
    </location>
</feature>
<evidence type="ECO:0000313" key="3">
    <source>
        <dbReference type="Proteomes" id="UP001152888"/>
    </source>
</evidence>
<gene>
    <name evidence="2" type="ORF">ACAOBT_LOCUS22779</name>
</gene>
<sequence length="92" mass="10410">MATLSCFQLYVQVTIRALCGLHVHVWFLIFHEPIHFNISLVKFCFAIVNSILCSALYRLGFTIKTLTIRWALFAAGTLFAFQQVIAKIAGKC</sequence>
<comment type="caution">
    <text evidence="2">The sequence shown here is derived from an EMBL/GenBank/DDBJ whole genome shotgun (WGS) entry which is preliminary data.</text>
</comment>
<reference evidence="2" key="1">
    <citation type="submission" date="2022-03" db="EMBL/GenBank/DDBJ databases">
        <authorList>
            <person name="Sayadi A."/>
        </authorList>
    </citation>
    <scope>NUCLEOTIDE SEQUENCE</scope>
</reference>
<organism evidence="2 3">
    <name type="scientific">Acanthoscelides obtectus</name>
    <name type="common">Bean weevil</name>
    <name type="synonym">Bruchus obtectus</name>
    <dbReference type="NCBI Taxonomy" id="200917"/>
    <lineage>
        <taxon>Eukaryota</taxon>
        <taxon>Metazoa</taxon>
        <taxon>Ecdysozoa</taxon>
        <taxon>Arthropoda</taxon>
        <taxon>Hexapoda</taxon>
        <taxon>Insecta</taxon>
        <taxon>Pterygota</taxon>
        <taxon>Neoptera</taxon>
        <taxon>Endopterygota</taxon>
        <taxon>Coleoptera</taxon>
        <taxon>Polyphaga</taxon>
        <taxon>Cucujiformia</taxon>
        <taxon>Chrysomeloidea</taxon>
        <taxon>Chrysomelidae</taxon>
        <taxon>Bruchinae</taxon>
        <taxon>Bruchini</taxon>
        <taxon>Acanthoscelides</taxon>
    </lineage>
</organism>
<keyword evidence="1" id="KW-1133">Transmembrane helix</keyword>
<accession>A0A9P0PVQ5</accession>
<evidence type="ECO:0000256" key="1">
    <source>
        <dbReference type="SAM" id="Phobius"/>
    </source>
</evidence>
<dbReference type="Proteomes" id="UP001152888">
    <property type="component" value="Unassembled WGS sequence"/>
</dbReference>
<feature type="transmembrane region" description="Helical" evidence="1">
    <location>
        <begin position="36"/>
        <end position="58"/>
    </location>
</feature>